<evidence type="ECO:0000256" key="2">
    <source>
        <dbReference type="ARBA" id="ARBA00023136"/>
    </source>
</evidence>
<dbReference type="InterPro" id="IPR036179">
    <property type="entry name" value="Ig-like_dom_sf"/>
</dbReference>
<dbReference type="InterPro" id="IPR013162">
    <property type="entry name" value="CD80_C2-set"/>
</dbReference>
<dbReference type="PROSITE" id="PS50835">
    <property type="entry name" value="IG_LIKE"/>
    <property type="match status" value="2"/>
</dbReference>
<dbReference type="SUPFAM" id="SSF48726">
    <property type="entry name" value="Immunoglobulin"/>
    <property type="match status" value="2"/>
</dbReference>
<dbReference type="GO" id="GO:0016020">
    <property type="term" value="C:membrane"/>
    <property type="evidence" value="ECO:0007669"/>
    <property type="project" value="UniProtKB-SubCell"/>
</dbReference>
<organism evidence="5 6">
    <name type="scientific">Trichogramma kaykai</name>
    <dbReference type="NCBI Taxonomy" id="54128"/>
    <lineage>
        <taxon>Eukaryota</taxon>
        <taxon>Metazoa</taxon>
        <taxon>Ecdysozoa</taxon>
        <taxon>Arthropoda</taxon>
        <taxon>Hexapoda</taxon>
        <taxon>Insecta</taxon>
        <taxon>Pterygota</taxon>
        <taxon>Neoptera</taxon>
        <taxon>Endopterygota</taxon>
        <taxon>Hymenoptera</taxon>
        <taxon>Apocrita</taxon>
        <taxon>Proctotrupomorpha</taxon>
        <taxon>Chalcidoidea</taxon>
        <taxon>Trichogrammatidae</taxon>
        <taxon>Trichogramma</taxon>
    </lineage>
</organism>
<evidence type="ECO:0000259" key="4">
    <source>
        <dbReference type="PROSITE" id="PS50835"/>
    </source>
</evidence>
<comment type="subcellular location">
    <subcellularLocation>
        <location evidence="1">Membrane</location>
        <topology evidence="1">Single-pass membrane protein</topology>
    </subcellularLocation>
</comment>
<dbReference type="EMBL" id="JBJJXI010000049">
    <property type="protein sequence ID" value="KAL3401039.1"/>
    <property type="molecule type" value="Genomic_DNA"/>
</dbReference>
<gene>
    <name evidence="5" type="ORF">TKK_005679</name>
</gene>
<dbReference type="AlphaFoldDB" id="A0ABD2X850"/>
<dbReference type="InterPro" id="IPR003599">
    <property type="entry name" value="Ig_sub"/>
</dbReference>
<dbReference type="PANTHER" id="PTHR21261:SF8">
    <property type="entry name" value="BEATEN PATH IA, ISOFORM B-RELATED"/>
    <property type="match status" value="1"/>
</dbReference>
<sequence>MKINILWYRYLYFDFVLCLREVRMQLPISVKKGENAQLHCLYDTEDDPLYIVKWYKSGHEFYRYVPREIPPIKVFPISGMHIEESQSNSTQVTLLNVDIDAAGSYSCEVSADAPSFQTAIAHGVMNVVELPAHRPVISGLRNKYQLNDVVKLNCTSSYSNPPANLTWYINDKMTKVSNAKLHNSKGFKNETLSNLLHLVKPDSFINGRMKIRCSASIYDIYWQSTEVSIEEERTSHNTPGSKNVIGINYHQPPPNFQLGQNKLGGDIDIKVIGNTATMISLLLPMWIVFLVIEILDKIHLQENLH</sequence>
<feature type="domain" description="Ig-like" evidence="4">
    <location>
        <begin position="135"/>
        <end position="230"/>
    </location>
</feature>
<evidence type="ECO:0000256" key="1">
    <source>
        <dbReference type="ARBA" id="ARBA00004167"/>
    </source>
</evidence>
<keyword evidence="6" id="KW-1185">Reference proteome</keyword>
<comment type="caution">
    <text evidence="5">The sequence shown here is derived from an EMBL/GenBank/DDBJ whole genome shotgun (WGS) entry which is preliminary data.</text>
</comment>
<evidence type="ECO:0000313" key="6">
    <source>
        <dbReference type="Proteomes" id="UP001627154"/>
    </source>
</evidence>
<dbReference type="Gene3D" id="2.60.40.10">
    <property type="entry name" value="Immunoglobulins"/>
    <property type="match status" value="2"/>
</dbReference>
<keyword evidence="2" id="KW-0472">Membrane</keyword>
<proteinExistence type="predicted"/>
<keyword evidence="3" id="KW-1015">Disulfide bond</keyword>
<protein>
    <recommendedName>
        <fullName evidence="4">Ig-like domain-containing protein</fullName>
    </recommendedName>
</protein>
<dbReference type="Pfam" id="PF08205">
    <property type="entry name" value="C2-set_2"/>
    <property type="match status" value="1"/>
</dbReference>
<feature type="domain" description="Ig-like" evidence="4">
    <location>
        <begin position="30"/>
        <end position="121"/>
    </location>
</feature>
<dbReference type="InterPro" id="IPR007110">
    <property type="entry name" value="Ig-like_dom"/>
</dbReference>
<reference evidence="5 6" key="1">
    <citation type="journal article" date="2024" name="bioRxiv">
        <title>A reference genome for Trichogramma kaykai: A tiny desert-dwelling parasitoid wasp with competing sex-ratio distorters.</title>
        <authorList>
            <person name="Culotta J."/>
            <person name="Lindsey A.R."/>
        </authorList>
    </citation>
    <scope>NUCLEOTIDE SEQUENCE [LARGE SCALE GENOMIC DNA]</scope>
    <source>
        <strain evidence="5 6">KSX58</strain>
    </source>
</reference>
<dbReference type="Pfam" id="PF13927">
    <property type="entry name" value="Ig_3"/>
    <property type="match status" value="1"/>
</dbReference>
<evidence type="ECO:0000256" key="3">
    <source>
        <dbReference type="ARBA" id="ARBA00023157"/>
    </source>
</evidence>
<accession>A0ABD2X850</accession>
<dbReference type="PANTHER" id="PTHR21261">
    <property type="entry name" value="BEAT PROTEIN"/>
    <property type="match status" value="1"/>
</dbReference>
<dbReference type="SMART" id="SM00409">
    <property type="entry name" value="IG"/>
    <property type="match status" value="2"/>
</dbReference>
<evidence type="ECO:0000313" key="5">
    <source>
        <dbReference type="EMBL" id="KAL3401039.1"/>
    </source>
</evidence>
<dbReference type="FunFam" id="2.60.40.10:FF:000437">
    <property type="entry name" value="Beat-IIIc, isoform A"/>
    <property type="match status" value="1"/>
</dbReference>
<dbReference type="InterPro" id="IPR013783">
    <property type="entry name" value="Ig-like_fold"/>
</dbReference>
<dbReference type="Proteomes" id="UP001627154">
    <property type="component" value="Unassembled WGS sequence"/>
</dbReference>
<name>A0ABD2X850_9HYME</name>